<accession>A0ABY0IMS8</accession>
<feature type="transmembrane region" description="Helical" evidence="1">
    <location>
        <begin position="89"/>
        <end position="109"/>
    </location>
</feature>
<sequence length="237" mass="26490">MDMELQKAMQVSQTFGALDGHLLIILGILVVAGILGGIANFFLRDRQVEPEVREWLKYPVLGMVAALTVPLFLNMISSNLLEGARTRPVDFFVLAGFCLLYVVVSRRLFENMANKLLSQLDLVKDDVRQLQERKPEAVPEAQEAVVKELPKEALSYNDVELVRAIAEENYVYGNLAGLAEKTGLGRELISQRLTVLKNLGIIETRINEKNVLHWFVSNKGKQLLGDILSGQEEKKSA</sequence>
<evidence type="ECO:0000256" key="1">
    <source>
        <dbReference type="SAM" id="Phobius"/>
    </source>
</evidence>
<feature type="transmembrane region" description="Helical" evidence="1">
    <location>
        <begin position="20"/>
        <end position="43"/>
    </location>
</feature>
<feature type="transmembrane region" description="Helical" evidence="1">
    <location>
        <begin position="55"/>
        <end position="77"/>
    </location>
</feature>
<proteinExistence type="predicted"/>
<evidence type="ECO:0000259" key="2">
    <source>
        <dbReference type="Pfam" id="PF20303"/>
    </source>
</evidence>
<dbReference type="Pfam" id="PF20303">
    <property type="entry name" value="YLATT"/>
    <property type="match status" value="1"/>
</dbReference>
<evidence type="ECO:0000313" key="4">
    <source>
        <dbReference type="Proteomes" id="UP000292136"/>
    </source>
</evidence>
<feature type="domain" description="YEATS-Like-Associating Three TM" evidence="2">
    <location>
        <begin position="21"/>
        <end position="127"/>
    </location>
</feature>
<protein>
    <recommendedName>
        <fullName evidence="2">YEATS-Like-Associating Three TM domain-containing protein</fullName>
    </recommendedName>
</protein>
<dbReference type="InterPro" id="IPR046890">
    <property type="entry name" value="YLATT"/>
</dbReference>
<dbReference type="InterPro" id="IPR036390">
    <property type="entry name" value="WH_DNA-bd_sf"/>
</dbReference>
<evidence type="ECO:0000313" key="3">
    <source>
        <dbReference type="EMBL" id="RZT76182.1"/>
    </source>
</evidence>
<dbReference type="SUPFAM" id="SSF46785">
    <property type="entry name" value="Winged helix' DNA-binding domain"/>
    <property type="match status" value="1"/>
</dbReference>
<dbReference type="EMBL" id="SHKM01000002">
    <property type="protein sequence ID" value="RZT76182.1"/>
    <property type="molecule type" value="Genomic_DNA"/>
</dbReference>
<reference evidence="3 4" key="1">
    <citation type="submission" date="2019-02" db="EMBL/GenBank/DDBJ databases">
        <title>Genomic Encyclopedia of Type Strains, Phase IV (KMG-IV): sequencing the most valuable type-strain genomes for metagenomic binning, comparative biology and taxonomic classification.</title>
        <authorList>
            <person name="Goeker M."/>
        </authorList>
    </citation>
    <scope>NUCLEOTIDE SEQUENCE [LARGE SCALE GENOMIC DNA]</scope>
    <source>
        <strain evidence="3 4">DSM 21223</strain>
    </source>
</reference>
<gene>
    <name evidence="3" type="ORF">EV678_2054</name>
</gene>
<organism evidence="3 4">
    <name type="scientific">Azospira oryzae</name>
    <dbReference type="NCBI Taxonomy" id="146939"/>
    <lineage>
        <taxon>Bacteria</taxon>
        <taxon>Pseudomonadati</taxon>
        <taxon>Pseudomonadota</taxon>
        <taxon>Betaproteobacteria</taxon>
        <taxon>Rhodocyclales</taxon>
        <taxon>Rhodocyclaceae</taxon>
        <taxon>Azospira</taxon>
    </lineage>
</organism>
<keyword evidence="1" id="KW-1133">Transmembrane helix</keyword>
<keyword evidence="1" id="KW-0812">Transmembrane</keyword>
<keyword evidence="1" id="KW-0472">Membrane</keyword>
<comment type="caution">
    <text evidence="3">The sequence shown here is derived from an EMBL/GenBank/DDBJ whole genome shotgun (WGS) entry which is preliminary data.</text>
</comment>
<name>A0ABY0IMS8_9RHOO</name>
<keyword evidence="4" id="KW-1185">Reference proteome</keyword>
<dbReference type="Proteomes" id="UP000292136">
    <property type="component" value="Unassembled WGS sequence"/>
</dbReference>